<keyword evidence="9" id="KW-1185">Reference proteome</keyword>
<proteinExistence type="predicted"/>
<dbReference type="InterPro" id="IPR001611">
    <property type="entry name" value="Leu-rich_rpt"/>
</dbReference>
<dbReference type="Gene3D" id="3.80.10.10">
    <property type="entry name" value="Ribonuclease Inhibitor"/>
    <property type="match status" value="3"/>
</dbReference>
<reference evidence="8 9" key="1">
    <citation type="submission" date="2024-02" db="EMBL/GenBank/DDBJ databases">
        <authorList>
            <person name="Vignale AGUSTIN F."/>
            <person name="Sosa J E."/>
            <person name="Modenutti C."/>
        </authorList>
    </citation>
    <scope>NUCLEOTIDE SEQUENCE [LARGE SCALE GENOMIC DNA]</scope>
</reference>
<dbReference type="EMBL" id="CAUOFW020000902">
    <property type="protein sequence ID" value="CAK9138568.1"/>
    <property type="molecule type" value="Genomic_DNA"/>
</dbReference>
<comment type="caution">
    <text evidence="8">The sequence shown here is derived from an EMBL/GenBank/DDBJ whole genome shotgun (WGS) entry which is preliminary data.</text>
</comment>
<dbReference type="AlphaFoldDB" id="A0ABC8R7H6"/>
<evidence type="ECO:0000256" key="2">
    <source>
        <dbReference type="ARBA" id="ARBA00022692"/>
    </source>
</evidence>
<dbReference type="PANTHER" id="PTHR48009">
    <property type="entry name" value="LEUCINE-RICH REPEAT (LRR) FAMILY PROTEIN"/>
    <property type="match status" value="1"/>
</dbReference>
<feature type="domain" description="Leucine-rich repeat-containing N-terminal plant-type" evidence="7">
    <location>
        <begin position="30"/>
        <end position="71"/>
    </location>
</feature>
<dbReference type="Proteomes" id="UP001642360">
    <property type="component" value="Unassembled WGS sequence"/>
</dbReference>
<feature type="signal peptide" evidence="6">
    <location>
        <begin position="1"/>
        <end position="27"/>
    </location>
</feature>
<dbReference type="InterPro" id="IPR053213">
    <property type="entry name" value="RLP29"/>
</dbReference>
<dbReference type="SMART" id="SM00364">
    <property type="entry name" value="LRR_BAC"/>
    <property type="match status" value="4"/>
</dbReference>
<feature type="chain" id="PRO_5044882668" description="Leucine-rich repeat-containing N-terminal plant-type domain-containing protein" evidence="6">
    <location>
        <begin position="28"/>
        <end position="313"/>
    </location>
</feature>
<dbReference type="Pfam" id="PF00560">
    <property type="entry name" value="LRR_1"/>
    <property type="match status" value="2"/>
</dbReference>
<evidence type="ECO:0000313" key="9">
    <source>
        <dbReference type="Proteomes" id="UP001642360"/>
    </source>
</evidence>
<sequence length="313" mass="35400">MEYHLVLYLLTLLACGLLHFQAHGSLACLEEERVGLLKLKEAFHHPNASASLPSWRVEEIDCCRWERVTCDSMTKRVIGLSLSDARQLGFLNPSSFLNASFFLNASLFLPFQKLQNLSLDRSHLKGFYGELRLSKLQVLDLSWNMFTEIPSLGALQSLKILNLKENYLESFSHFEAELTTLNKLETLNLDGNNLIGEIPPSIGAMASLKVLSFKYNQLNGSLPMEGFYGELRLTKLQVLDLGFNNFTEIPSLGALQSLKILNLEFNFLESFSHFEGAFQFYSIALFCLFACDVTLMQNLTLSHYFEQPGDVES</sequence>
<keyword evidence="1" id="KW-0433">Leucine-rich repeat</keyword>
<gene>
    <name evidence="8" type="ORF">ILEXP_LOCUS5915</name>
</gene>
<evidence type="ECO:0000313" key="8">
    <source>
        <dbReference type="EMBL" id="CAK9138568.1"/>
    </source>
</evidence>
<keyword evidence="6" id="KW-0732">Signal</keyword>
<evidence type="ECO:0000256" key="3">
    <source>
        <dbReference type="ARBA" id="ARBA00022737"/>
    </source>
</evidence>
<keyword evidence="5" id="KW-0472">Membrane</keyword>
<name>A0ABC8R7H6_9AQUA</name>
<dbReference type="InterPro" id="IPR025875">
    <property type="entry name" value="Leu-rich_rpt_4"/>
</dbReference>
<dbReference type="Pfam" id="PF08263">
    <property type="entry name" value="LRRNT_2"/>
    <property type="match status" value="1"/>
</dbReference>
<dbReference type="GO" id="GO:0051707">
    <property type="term" value="P:response to other organism"/>
    <property type="evidence" value="ECO:0007669"/>
    <property type="project" value="UniProtKB-ARBA"/>
</dbReference>
<protein>
    <recommendedName>
        <fullName evidence="7">Leucine-rich repeat-containing N-terminal plant-type domain-containing protein</fullName>
    </recommendedName>
</protein>
<dbReference type="PROSITE" id="PS51450">
    <property type="entry name" value="LRR"/>
    <property type="match status" value="2"/>
</dbReference>
<dbReference type="SMART" id="SM00369">
    <property type="entry name" value="LRR_TYP"/>
    <property type="match status" value="4"/>
</dbReference>
<dbReference type="PANTHER" id="PTHR48009:SF16">
    <property type="entry name" value="LEUCINE-RICH REPEAT-CONTAINING N-TERMINAL PLANT-TYPE DOMAIN-CONTAINING PROTEIN"/>
    <property type="match status" value="1"/>
</dbReference>
<keyword evidence="2" id="KW-0812">Transmembrane</keyword>
<dbReference type="SUPFAM" id="SSF52058">
    <property type="entry name" value="L domain-like"/>
    <property type="match status" value="1"/>
</dbReference>
<evidence type="ECO:0000256" key="6">
    <source>
        <dbReference type="SAM" id="SignalP"/>
    </source>
</evidence>
<keyword evidence="4" id="KW-1133">Transmembrane helix</keyword>
<accession>A0ABC8R7H6</accession>
<dbReference type="InterPro" id="IPR003591">
    <property type="entry name" value="Leu-rich_rpt_typical-subtyp"/>
</dbReference>
<evidence type="ECO:0000256" key="4">
    <source>
        <dbReference type="ARBA" id="ARBA00022989"/>
    </source>
</evidence>
<evidence type="ECO:0000256" key="1">
    <source>
        <dbReference type="ARBA" id="ARBA00022614"/>
    </source>
</evidence>
<dbReference type="GO" id="GO:0006952">
    <property type="term" value="P:defense response"/>
    <property type="evidence" value="ECO:0007669"/>
    <property type="project" value="UniProtKB-ARBA"/>
</dbReference>
<keyword evidence="3" id="KW-0677">Repeat</keyword>
<dbReference type="InterPro" id="IPR032675">
    <property type="entry name" value="LRR_dom_sf"/>
</dbReference>
<evidence type="ECO:0000259" key="7">
    <source>
        <dbReference type="Pfam" id="PF08263"/>
    </source>
</evidence>
<organism evidence="8 9">
    <name type="scientific">Ilex paraguariensis</name>
    <name type="common">yerba mate</name>
    <dbReference type="NCBI Taxonomy" id="185542"/>
    <lineage>
        <taxon>Eukaryota</taxon>
        <taxon>Viridiplantae</taxon>
        <taxon>Streptophyta</taxon>
        <taxon>Embryophyta</taxon>
        <taxon>Tracheophyta</taxon>
        <taxon>Spermatophyta</taxon>
        <taxon>Magnoliopsida</taxon>
        <taxon>eudicotyledons</taxon>
        <taxon>Gunneridae</taxon>
        <taxon>Pentapetalae</taxon>
        <taxon>asterids</taxon>
        <taxon>campanulids</taxon>
        <taxon>Aquifoliales</taxon>
        <taxon>Aquifoliaceae</taxon>
        <taxon>Ilex</taxon>
    </lineage>
</organism>
<dbReference type="InterPro" id="IPR013210">
    <property type="entry name" value="LRR_N_plant-typ"/>
</dbReference>
<evidence type="ECO:0000256" key="5">
    <source>
        <dbReference type="ARBA" id="ARBA00023136"/>
    </source>
</evidence>
<dbReference type="Pfam" id="PF12799">
    <property type="entry name" value="LRR_4"/>
    <property type="match status" value="1"/>
</dbReference>